<reference evidence="1" key="1">
    <citation type="submission" date="2021-03" db="EMBL/GenBank/DDBJ databases">
        <title>Evolutionary innovations through gain and loss of genes in the ectomycorrhizal Boletales.</title>
        <authorList>
            <person name="Wu G."/>
            <person name="Miyauchi S."/>
            <person name="Morin E."/>
            <person name="Yang Z.-L."/>
            <person name="Xu J."/>
            <person name="Martin F.M."/>
        </authorList>
    </citation>
    <scope>NUCLEOTIDE SEQUENCE</scope>
    <source>
        <strain evidence="1">BR01</strain>
    </source>
</reference>
<dbReference type="Proteomes" id="UP000683000">
    <property type="component" value="Unassembled WGS sequence"/>
</dbReference>
<name>A0A8I2YS20_9AGAM</name>
<accession>A0A8I2YS20</accession>
<dbReference type="EMBL" id="JAGFBS010000010">
    <property type="protein sequence ID" value="KAG6377070.1"/>
    <property type="molecule type" value="Genomic_DNA"/>
</dbReference>
<sequence length="128" mass="14429">MSHLWFRDGTWLDYLVCSPETWPPLMDNPWISDSLPVFWAKRWHIGKWLAGDIGMLFGTFFASGMYHECSAYILGIREGVRLVCSTVLHGTSDIAFGGEAMASYHWEEGGRNIRQVVGILAQPLGTHV</sequence>
<organism evidence="1 2">
    <name type="scientific">Boletus reticuloceps</name>
    <dbReference type="NCBI Taxonomy" id="495285"/>
    <lineage>
        <taxon>Eukaryota</taxon>
        <taxon>Fungi</taxon>
        <taxon>Dikarya</taxon>
        <taxon>Basidiomycota</taxon>
        <taxon>Agaricomycotina</taxon>
        <taxon>Agaricomycetes</taxon>
        <taxon>Agaricomycetidae</taxon>
        <taxon>Boletales</taxon>
        <taxon>Boletineae</taxon>
        <taxon>Boletaceae</taxon>
        <taxon>Boletoideae</taxon>
        <taxon>Boletus</taxon>
    </lineage>
</organism>
<keyword evidence="2" id="KW-1185">Reference proteome</keyword>
<evidence type="ECO:0000313" key="2">
    <source>
        <dbReference type="Proteomes" id="UP000683000"/>
    </source>
</evidence>
<dbReference type="AlphaFoldDB" id="A0A8I2YS20"/>
<dbReference type="OrthoDB" id="1077582at2759"/>
<comment type="caution">
    <text evidence="1">The sequence shown here is derived from an EMBL/GenBank/DDBJ whole genome shotgun (WGS) entry which is preliminary data.</text>
</comment>
<proteinExistence type="predicted"/>
<protein>
    <submittedName>
        <fullName evidence="1">Uncharacterized protein</fullName>
    </submittedName>
</protein>
<evidence type="ECO:0000313" key="1">
    <source>
        <dbReference type="EMBL" id="KAG6377070.1"/>
    </source>
</evidence>
<gene>
    <name evidence="1" type="ORF">JVT61DRAFT_1120</name>
</gene>